<protein>
    <recommendedName>
        <fullName evidence="3">N-acetyltransferase domain-containing protein</fullName>
    </recommendedName>
</protein>
<sequence>MHFIRITEHDVEDVMKVWLLNEAVKSTVSYFVKTDEQQIIAVRLSTFRTRKDHSHMDAEHLPKVDSPTKLDRAKALLFSLNKQFWNAFPDVDKVYYLMAVIVEPRYRYTDLVDKLVHYNMDEVRTMGAQGLLANAGIFHNEMLLENLGYRVVAEVDRSGRGMSPRWHFFCSDDDDEDNSAKTQLAYKEMWRGERTGTHIVI</sequence>
<reference evidence="1 2" key="1">
    <citation type="submission" date="2014-03" db="EMBL/GenBank/DDBJ databases">
        <title>Draft genome of the hookworm Oesophagostomum dentatum.</title>
        <authorList>
            <person name="Mitreva M."/>
        </authorList>
    </citation>
    <scope>NUCLEOTIDE SEQUENCE [LARGE SCALE GENOMIC DNA]</scope>
    <source>
        <strain evidence="1 2">OD-Hann</strain>
    </source>
</reference>
<dbReference type="PANTHER" id="PTHR20905">
    <property type="entry name" value="N-ACETYLTRANSFERASE-RELATED"/>
    <property type="match status" value="1"/>
</dbReference>
<evidence type="ECO:0008006" key="3">
    <source>
        <dbReference type="Google" id="ProtNLM"/>
    </source>
</evidence>
<dbReference type="InterPro" id="IPR016181">
    <property type="entry name" value="Acyl_CoA_acyltransferase"/>
</dbReference>
<evidence type="ECO:0000313" key="1">
    <source>
        <dbReference type="EMBL" id="KHJ90780.1"/>
    </source>
</evidence>
<evidence type="ECO:0000313" key="2">
    <source>
        <dbReference type="Proteomes" id="UP000053660"/>
    </source>
</evidence>
<dbReference type="EMBL" id="KN552660">
    <property type="protein sequence ID" value="KHJ90780.1"/>
    <property type="molecule type" value="Genomic_DNA"/>
</dbReference>
<proteinExistence type="predicted"/>
<keyword evidence="2" id="KW-1185">Reference proteome</keyword>
<gene>
    <name evidence="1" type="ORF">OESDEN_09366</name>
</gene>
<dbReference type="SUPFAM" id="SSF55729">
    <property type="entry name" value="Acyl-CoA N-acyltransferases (Nat)"/>
    <property type="match status" value="1"/>
</dbReference>
<dbReference type="PANTHER" id="PTHR20905:SF30">
    <property type="entry name" value="N-ACETYLTRANSFERASE DOMAIN-CONTAINING PROTEIN"/>
    <property type="match status" value="1"/>
</dbReference>
<organism evidence="1 2">
    <name type="scientific">Oesophagostomum dentatum</name>
    <name type="common">Nodular worm</name>
    <dbReference type="NCBI Taxonomy" id="61180"/>
    <lineage>
        <taxon>Eukaryota</taxon>
        <taxon>Metazoa</taxon>
        <taxon>Ecdysozoa</taxon>
        <taxon>Nematoda</taxon>
        <taxon>Chromadorea</taxon>
        <taxon>Rhabditida</taxon>
        <taxon>Rhabditina</taxon>
        <taxon>Rhabditomorpha</taxon>
        <taxon>Strongyloidea</taxon>
        <taxon>Strongylidae</taxon>
        <taxon>Oesophagostomum</taxon>
    </lineage>
</organism>
<name>A0A0B1T5V9_OESDE</name>
<dbReference type="AlphaFoldDB" id="A0A0B1T5V9"/>
<dbReference type="OrthoDB" id="41532at2759"/>
<dbReference type="Proteomes" id="UP000053660">
    <property type="component" value="Unassembled WGS sequence"/>
</dbReference>
<dbReference type="GO" id="GO:0008080">
    <property type="term" value="F:N-acetyltransferase activity"/>
    <property type="evidence" value="ECO:0007669"/>
    <property type="project" value="TreeGrafter"/>
</dbReference>
<dbReference type="Gene3D" id="3.40.630.30">
    <property type="match status" value="1"/>
</dbReference>
<accession>A0A0B1T5V9</accession>